<organism evidence="1 2">
    <name type="scientific">Rotaria magnacalcarata</name>
    <dbReference type="NCBI Taxonomy" id="392030"/>
    <lineage>
        <taxon>Eukaryota</taxon>
        <taxon>Metazoa</taxon>
        <taxon>Spiralia</taxon>
        <taxon>Gnathifera</taxon>
        <taxon>Rotifera</taxon>
        <taxon>Eurotatoria</taxon>
        <taxon>Bdelloidea</taxon>
        <taxon>Philodinida</taxon>
        <taxon>Philodinidae</taxon>
        <taxon>Rotaria</taxon>
    </lineage>
</organism>
<evidence type="ECO:0000313" key="1">
    <source>
        <dbReference type="EMBL" id="CAF5226193.1"/>
    </source>
</evidence>
<dbReference type="AlphaFoldDB" id="A0A8S3KBD9"/>
<gene>
    <name evidence="1" type="ORF">SMN809_LOCUS84678</name>
</gene>
<accession>A0A8S3KBD9</accession>
<dbReference type="EMBL" id="CAJOBI010361038">
    <property type="protein sequence ID" value="CAF5226193.1"/>
    <property type="molecule type" value="Genomic_DNA"/>
</dbReference>
<comment type="caution">
    <text evidence="1">The sequence shown here is derived from an EMBL/GenBank/DDBJ whole genome shotgun (WGS) entry which is preliminary data.</text>
</comment>
<dbReference type="Proteomes" id="UP000676336">
    <property type="component" value="Unassembled WGS sequence"/>
</dbReference>
<name>A0A8S3KBD9_9BILA</name>
<evidence type="ECO:0000313" key="2">
    <source>
        <dbReference type="Proteomes" id="UP000676336"/>
    </source>
</evidence>
<reference evidence="1" key="1">
    <citation type="submission" date="2021-02" db="EMBL/GenBank/DDBJ databases">
        <authorList>
            <person name="Nowell W R."/>
        </authorList>
    </citation>
    <scope>NUCLEOTIDE SEQUENCE</scope>
</reference>
<sequence length="51" mass="6114">QTQNKRVQILTQYSSKRYYKLTVDKQIDCVVDQSTDLDVLSRSWDVLEKFM</sequence>
<protein>
    <submittedName>
        <fullName evidence="1">Uncharacterized protein</fullName>
    </submittedName>
</protein>
<proteinExistence type="predicted"/>
<feature type="non-terminal residue" evidence="1">
    <location>
        <position position="1"/>
    </location>
</feature>